<evidence type="ECO:0000313" key="7">
    <source>
        <dbReference type="Proteomes" id="UP000431684"/>
    </source>
</evidence>
<accession>A0A6I3XGZ7</accession>
<dbReference type="PROSITE" id="PS00149">
    <property type="entry name" value="SULFATASE_2"/>
    <property type="match status" value="1"/>
</dbReference>
<gene>
    <name evidence="6" type="primary">betC</name>
    <name evidence="6" type="ORF">GJV26_10690</name>
</gene>
<dbReference type="GO" id="GO:0047753">
    <property type="term" value="F:choline-sulfatase activity"/>
    <property type="evidence" value="ECO:0007669"/>
    <property type="project" value="UniProtKB-EC"/>
</dbReference>
<dbReference type="CDD" id="cd16032">
    <property type="entry name" value="choline-sulfatase"/>
    <property type="match status" value="1"/>
</dbReference>
<evidence type="ECO:0000313" key="6">
    <source>
        <dbReference type="EMBL" id="MUI12921.1"/>
    </source>
</evidence>
<dbReference type="GO" id="GO:0046872">
    <property type="term" value="F:metal ion binding"/>
    <property type="evidence" value="ECO:0007669"/>
    <property type="project" value="UniProtKB-KW"/>
</dbReference>
<evidence type="ECO:0000256" key="1">
    <source>
        <dbReference type="ARBA" id="ARBA00008779"/>
    </source>
</evidence>
<protein>
    <submittedName>
        <fullName evidence="6">Choline-sulfatase</fullName>
        <ecNumber evidence="6">3.1.6.6</ecNumber>
    </submittedName>
</protein>
<feature type="domain" description="Choline sulfatase enzyme C-terminal" evidence="5">
    <location>
        <begin position="449"/>
        <end position="500"/>
    </location>
</feature>
<dbReference type="EC" id="3.1.6.6" evidence="6"/>
<dbReference type="RefSeq" id="WP_155708801.1">
    <property type="nucleotide sequence ID" value="NZ_BMWU01000009.1"/>
</dbReference>
<dbReference type="InterPro" id="IPR000917">
    <property type="entry name" value="Sulfatase_N"/>
</dbReference>
<dbReference type="PROSITE" id="PS00523">
    <property type="entry name" value="SULFATASE_1"/>
    <property type="match status" value="1"/>
</dbReference>
<dbReference type="OrthoDB" id="9766107at2"/>
<dbReference type="InterPro" id="IPR017850">
    <property type="entry name" value="Alkaline_phosphatase_core_sf"/>
</dbReference>
<keyword evidence="7" id="KW-1185">Reference proteome</keyword>
<dbReference type="NCBIfam" id="TIGR03417">
    <property type="entry name" value="chol_sulfatase"/>
    <property type="match status" value="1"/>
</dbReference>
<dbReference type="Proteomes" id="UP000431684">
    <property type="component" value="Unassembled WGS sequence"/>
</dbReference>
<dbReference type="PANTHER" id="PTHR45953">
    <property type="entry name" value="IDURONATE 2-SULFATASE"/>
    <property type="match status" value="1"/>
</dbReference>
<dbReference type="Pfam" id="PF00884">
    <property type="entry name" value="Sulfatase"/>
    <property type="match status" value="1"/>
</dbReference>
<evidence type="ECO:0000256" key="2">
    <source>
        <dbReference type="ARBA" id="ARBA00022723"/>
    </source>
</evidence>
<name>A0A6I3XGZ7_9BURK</name>
<comment type="caution">
    <text evidence="6">The sequence shown here is derived from an EMBL/GenBank/DDBJ whole genome shotgun (WGS) entry which is preliminary data.</text>
</comment>
<evidence type="ECO:0000259" key="5">
    <source>
        <dbReference type="Pfam" id="PF12411"/>
    </source>
</evidence>
<dbReference type="GO" id="GO:0005737">
    <property type="term" value="C:cytoplasm"/>
    <property type="evidence" value="ECO:0007669"/>
    <property type="project" value="TreeGrafter"/>
</dbReference>
<keyword evidence="2" id="KW-0479">Metal-binding</keyword>
<keyword evidence="3 6" id="KW-0378">Hydrolase</keyword>
<dbReference type="InterPro" id="IPR024607">
    <property type="entry name" value="Sulfatase_CS"/>
</dbReference>
<dbReference type="InterPro" id="IPR025863">
    <property type="entry name" value="Choline_sulf_C_dom"/>
</dbReference>
<proteinExistence type="inferred from homology"/>
<comment type="similarity">
    <text evidence="1">Belongs to the sulfatase family.</text>
</comment>
<evidence type="ECO:0000259" key="4">
    <source>
        <dbReference type="Pfam" id="PF00884"/>
    </source>
</evidence>
<evidence type="ECO:0000256" key="3">
    <source>
        <dbReference type="ARBA" id="ARBA00022801"/>
    </source>
</evidence>
<feature type="domain" description="Sulfatase N-terminal" evidence="4">
    <location>
        <begin position="7"/>
        <end position="347"/>
    </location>
</feature>
<dbReference type="SUPFAM" id="SSF53649">
    <property type="entry name" value="Alkaline phosphatase-like"/>
    <property type="match status" value="1"/>
</dbReference>
<sequence>MNAPRQPNILIVIADQLTPRALAAYGNRVTRTPHLDRLAAQGVVFDSAYCNSPLCAPSRYSLMTGQLPSSHGGYDNAAALSSEAVTFGHYLRRAGYRTILAGKMHFIGADQLHGFEERLTTDIYPADFTWTPDWEQPGVRPDWYHNMGSVADAGPCVRTNQLDFDDEVVYATRQKLFDLARDADQRPFCLTVSLTHPHDPYAISRDYWDLYCDDEIDPPRVPATPADEDAHSRRLRAVIDIDRVPVDAGQARAARRAYYGAISYVDEQVGKLLRTLEETGRADDTIVVFTSDHGDMLGERNLWYKMTFFEPSARVPLIVHAPPRFAARRVGESVSHVDLLPTLLDLARAGPPLETAGRSLLPHLEGRGGHDEAAAEYTAEGALAPIVMLRRGPWKFVHSPSDPDQLYHLADDPDELRNLAPAPGRHAGALESLRADAARRWDLPALHRRVLASQRRRRLIGAANALGVHHAWDYEPPRDASRKYIRRHLDLDSLEARARFPSIHGEKP</sequence>
<dbReference type="PANTHER" id="PTHR45953:SF1">
    <property type="entry name" value="IDURONATE 2-SULFATASE"/>
    <property type="match status" value="1"/>
</dbReference>
<dbReference type="FunFam" id="3.40.720.10:FF:000032">
    <property type="entry name" value="Choline sulfatase"/>
    <property type="match status" value="1"/>
</dbReference>
<dbReference type="InterPro" id="IPR017785">
    <property type="entry name" value="Choline-sulfatase"/>
</dbReference>
<organism evidence="6 7">
    <name type="scientific">Pseudoduganella dura</name>
    <dbReference type="NCBI Taxonomy" id="321982"/>
    <lineage>
        <taxon>Bacteria</taxon>
        <taxon>Pseudomonadati</taxon>
        <taxon>Pseudomonadota</taxon>
        <taxon>Betaproteobacteria</taxon>
        <taxon>Burkholderiales</taxon>
        <taxon>Oxalobacteraceae</taxon>
        <taxon>Telluria group</taxon>
        <taxon>Pseudoduganella</taxon>
    </lineage>
</organism>
<dbReference type="Gene3D" id="3.40.720.10">
    <property type="entry name" value="Alkaline Phosphatase, subunit A"/>
    <property type="match status" value="1"/>
</dbReference>
<dbReference type="EMBL" id="WNWM01000002">
    <property type="protein sequence ID" value="MUI12921.1"/>
    <property type="molecule type" value="Genomic_DNA"/>
</dbReference>
<dbReference type="AlphaFoldDB" id="A0A6I3XGZ7"/>
<reference evidence="6 7" key="1">
    <citation type="submission" date="2019-11" db="EMBL/GenBank/DDBJ databases">
        <title>Draft Genome Sequences of Six Type Strains of the Genus Massilia.</title>
        <authorList>
            <person name="Miess H."/>
            <person name="Frediansyah A."/>
            <person name="Goeker M."/>
            <person name="Gross H."/>
        </authorList>
    </citation>
    <scope>NUCLEOTIDE SEQUENCE [LARGE SCALE GENOMIC DNA]</scope>
    <source>
        <strain evidence="6 7">DSM 17513</strain>
    </source>
</reference>
<dbReference type="Pfam" id="PF12411">
    <property type="entry name" value="Choline_sulf_C"/>
    <property type="match status" value="1"/>
</dbReference>